<feature type="non-terminal residue" evidence="1">
    <location>
        <position position="83"/>
    </location>
</feature>
<reference evidence="1" key="1">
    <citation type="submission" date="2018-05" db="EMBL/GenBank/DDBJ databases">
        <authorList>
            <person name="Lanie J.A."/>
            <person name="Ng W.-L."/>
            <person name="Kazmierczak K.M."/>
            <person name="Andrzejewski T.M."/>
            <person name="Davidsen T.M."/>
            <person name="Wayne K.J."/>
            <person name="Tettelin H."/>
            <person name="Glass J.I."/>
            <person name="Rusch D."/>
            <person name="Podicherti R."/>
            <person name="Tsui H.-C.T."/>
            <person name="Winkler M.E."/>
        </authorList>
    </citation>
    <scope>NUCLEOTIDE SEQUENCE</scope>
</reference>
<organism evidence="1">
    <name type="scientific">marine metagenome</name>
    <dbReference type="NCBI Taxonomy" id="408172"/>
    <lineage>
        <taxon>unclassified sequences</taxon>
        <taxon>metagenomes</taxon>
        <taxon>ecological metagenomes</taxon>
    </lineage>
</organism>
<sequence length="83" mass="9662">MSTPSIWFYHDGRHPHIYRYEPPMDREQFVACIDELAGTPVEAVSFCLGEGRTMLHDTQVGELLGHNVEKWDHLIFRRAHQNA</sequence>
<evidence type="ECO:0000313" key="1">
    <source>
        <dbReference type="EMBL" id="SVC22150.1"/>
    </source>
</evidence>
<gene>
    <name evidence="1" type="ORF">METZ01_LOCUS275004</name>
</gene>
<dbReference type="EMBL" id="UINC01079795">
    <property type="protein sequence ID" value="SVC22150.1"/>
    <property type="molecule type" value="Genomic_DNA"/>
</dbReference>
<name>A0A382KCE9_9ZZZZ</name>
<proteinExistence type="predicted"/>
<accession>A0A382KCE9</accession>
<dbReference type="AlphaFoldDB" id="A0A382KCE9"/>
<protein>
    <submittedName>
        <fullName evidence="1">Uncharacterized protein</fullName>
    </submittedName>
</protein>